<dbReference type="InterPro" id="IPR036291">
    <property type="entry name" value="NAD(P)-bd_dom_sf"/>
</dbReference>
<sequence>MNLTVLGSTGRTGRLVVAEGLRRGHRITAFTRRPDALPAAPAPTRVVTGDGRDRAAVGAAVIGADAVIAVIGGTGRRGPHHTAAVAGVLAACMSENGVRRLAITSAYPIVAVRPRLAMALLRWLLADAYADVARMERIVSAADLDWTIVRLNRLTDGPPRGRPRISRDLLDRPSPITRADAAGVLLNTVEDGALGRTAINIAGS</sequence>
<gene>
    <name evidence="2" type="ORF">ACFFHU_17635</name>
</gene>
<dbReference type="InterPro" id="IPR016040">
    <property type="entry name" value="NAD(P)-bd_dom"/>
</dbReference>
<dbReference type="EMBL" id="JBHLUE010000016">
    <property type="protein sequence ID" value="MFC0565947.1"/>
    <property type="molecule type" value="Genomic_DNA"/>
</dbReference>
<evidence type="ECO:0000259" key="1">
    <source>
        <dbReference type="Pfam" id="PF13460"/>
    </source>
</evidence>
<evidence type="ECO:0000313" key="2">
    <source>
        <dbReference type="EMBL" id="MFC0565947.1"/>
    </source>
</evidence>
<dbReference type="Gene3D" id="3.40.50.720">
    <property type="entry name" value="NAD(P)-binding Rossmann-like Domain"/>
    <property type="match status" value="1"/>
</dbReference>
<comment type="caution">
    <text evidence="2">The sequence shown here is derived from an EMBL/GenBank/DDBJ whole genome shotgun (WGS) entry which is preliminary data.</text>
</comment>
<dbReference type="Proteomes" id="UP001589894">
    <property type="component" value="Unassembled WGS sequence"/>
</dbReference>
<protein>
    <submittedName>
        <fullName evidence="2">NAD(P)-dependent oxidoreductase</fullName>
    </submittedName>
</protein>
<feature type="domain" description="NAD(P)-binding" evidence="1">
    <location>
        <begin position="7"/>
        <end position="191"/>
    </location>
</feature>
<dbReference type="RefSeq" id="WP_377340279.1">
    <property type="nucleotide sequence ID" value="NZ_JBHLUE010000016.1"/>
</dbReference>
<keyword evidence="3" id="KW-1185">Reference proteome</keyword>
<dbReference type="PANTHER" id="PTHR43355:SF2">
    <property type="entry name" value="FLAVIN REDUCTASE (NADPH)"/>
    <property type="match status" value="1"/>
</dbReference>
<dbReference type="Pfam" id="PF13460">
    <property type="entry name" value="NAD_binding_10"/>
    <property type="match status" value="1"/>
</dbReference>
<dbReference type="PANTHER" id="PTHR43355">
    <property type="entry name" value="FLAVIN REDUCTASE (NADPH)"/>
    <property type="match status" value="1"/>
</dbReference>
<reference evidence="2 3" key="1">
    <citation type="submission" date="2024-09" db="EMBL/GenBank/DDBJ databases">
        <authorList>
            <person name="Sun Q."/>
            <person name="Mori K."/>
        </authorList>
    </citation>
    <scope>NUCLEOTIDE SEQUENCE [LARGE SCALE GENOMIC DNA]</scope>
    <source>
        <strain evidence="2 3">TBRC 2205</strain>
    </source>
</reference>
<accession>A0ABV6NYT1</accession>
<proteinExistence type="predicted"/>
<name>A0ABV6NYT1_9ACTN</name>
<dbReference type="InterPro" id="IPR051606">
    <property type="entry name" value="Polyketide_Oxido-like"/>
</dbReference>
<organism evidence="2 3">
    <name type="scientific">Plantactinospora siamensis</name>
    <dbReference type="NCBI Taxonomy" id="555372"/>
    <lineage>
        <taxon>Bacteria</taxon>
        <taxon>Bacillati</taxon>
        <taxon>Actinomycetota</taxon>
        <taxon>Actinomycetes</taxon>
        <taxon>Micromonosporales</taxon>
        <taxon>Micromonosporaceae</taxon>
        <taxon>Plantactinospora</taxon>
    </lineage>
</organism>
<evidence type="ECO:0000313" key="3">
    <source>
        <dbReference type="Proteomes" id="UP001589894"/>
    </source>
</evidence>
<dbReference type="SUPFAM" id="SSF51735">
    <property type="entry name" value="NAD(P)-binding Rossmann-fold domains"/>
    <property type="match status" value="1"/>
</dbReference>